<gene>
    <name evidence="2" type="ORF">CCMP2556_LOCUS28144</name>
</gene>
<reference evidence="2 3" key="1">
    <citation type="submission" date="2024-02" db="EMBL/GenBank/DDBJ databases">
        <authorList>
            <person name="Chen Y."/>
            <person name="Shah S."/>
            <person name="Dougan E. K."/>
            <person name="Thang M."/>
            <person name="Chan C."/>
        </authorList>
    </citation>
    <scope>NUCLEOTIDE SEQUENCE [LARGE SCALE GENOMIC DNA]</scope>
</reference>
<dbReference type="Proteomes" id="UP001642484">
    <property type="component" value="Unassembled WGS sequence"/>
</dbReference>
<feature type="compositionally biased region" description="Acidic residues" evidence="1">
    <location>
        <begin position="1239"/>
        <end position="1255"/>
    </location>
</feature>
<feature type="compositionally biased region" description="Polar residues" evidence="1">
    <location>
        <begin position="1256"/>
        <end position="1267"/>
    </location>
</feature>
<organism evidence="2 3">
    <name type="scientific">Durusdinium trenchii</name>
    <dbReference type="NCBI Taxonomy" id="1381693"/>
    <lineage>
        <taxon>Eukaryota</taxon>
        <taxon>Sar</taxon>
        <taxon>Alveolata</taxon>
        <taxon>Dinophyceae</taxon>
        <taxon>Suessiales</taxon>
        <taxon>Symbiodiniaceae</taxon>
        <taxon>Durusdinium</taxon>
    </lineage>
</organism>
<sequence>MSLYSGLGGAEIAVSLTTSAARAYVQTNQLEEQVGYPAKPKNGSSFNRVPSWDGRPETFFHYITEIKWHLAGTKSSERPYAAARLVRRILESDYPSLKSLAYKLDPADFTTEDAVTRLISFLEASPMNRQPIPDAGRQLSAYYRRLSRKPQETIPQFLVREETLYDSMWRALQRLLREKELDFDQYDCSLDELKDFCGMADKSFYVPGQFEHESTHGAFSQGSGSGSGSTHPSRFAGNREPNAEAEDEDLPQPPLSRSQSESHHTMPIGSRHMANIVEEFEGEDMQYQDYWGSSHDYPEGEYLEDGYYGEEFQETADDPQAEESEVNPESMTEDQALHVISQLQEEEKELNAMMVDAQRNLEQARRAVQEAKKDRGWKSSGSKGSPPHGSQKGTSTFMQGKGHRSQTNFFQQKGHGFHGKGGYHNRPFGSSGWRPPQQNRFAGRSNFQNRNQMSQRPSSHAGMFMEPQEHHMMTMTDMIPEAEFSPDLSFFPVSQADSRAAIRPEEAIIDSGATVSAGGETAVKNLLHSLAQSRPDLSLTVVTEDRPYFRYGSGSWGQASYKVKLHFGSITLQLYALPSPGVPVLLGMREMQQLCMIVNLSNGHAVVLGEMRHLRMTPKRQILFSFLKDLPVQRQQHSAARSPKAELRTDRTRSSARVAQQSQQLMTLLDFSFEPNFEEQPCFVVQEPQQSDGIFANSMFEHLCVSPEQWQFLQSSASSSSKQVTFDLSQPAESVIQYGKHRRVGEQDSGGTSAKVTPKAKAKKGPKGELDPTRTMGVHTQDPRASKDFWPCKGNHDPKQYSNPHGALAGASGQSTHMDLPSNVVRAMEHLRMEGFKENDVDSRLVKKTIRYIEGQELIKAKKPGKTHGDLDKREKEKGYPAASASNPTPGPEIHNLASDDDSWEQPTPMKKKVEKKTESPESKEDMQHNELTPDAVLRDLTASLKSSVFSIEQQLRSLQEQRFSLWEMCCSPNSTLSNEVIRNGLKAQRWTIEEGFDLEKPECVAEAINALKRDCPTKIWASLRCTPWTSIQHINQRTPQQVNNLRRMRLRSRKQLRHILEIFRQALLQDSGTDFYFEWPKNATEGWRLRELEQFEQWYNATFSKPLYRTVVHGCMVGLLDEEGNHLHKPWQILTSDQHFHIHAGITCDGQHTHKSILGLGTHAVAKTAFYPVKFAKRIVQVWKHEQFSASEPKILQSLHTMDQAQDPHLHPDRALQAFQNLEDAYPVERKRTHTETQDGEMETDQAAEDETLEQDPTVSNSQGGSSILPEVSHEEREKGKVLLHRLHKSAGHPSNQSLARLIRDRKLPGWLVDEAKKLQCTQCSEVLPGNQLVLHRSIGEHPRPWQMVGMDVFELHFPSQRVKGRFLLMTCLAMHFTAVAPLWIGKFSQTGTDSGEKLISTFCDVWLHHRPRPEWVVVDSQSSLINGYFPTFMHTAGIGMLASPGEGHWIHGKTEAMVRTIKRTMKRIRQEHPLLAPSIVGTLAPHAANHTVRSTGFSPVQWAYGYDPDELERKNDPLQANGEKLFGPRHFKEFQSMRARAGELFREESARQAVSRLWNSAPRPLIDYQVGDFNFTDVSKEPFSPDHPEYQSEETERKKARLDTVSALRARWEQLVSINQNRRQEGLPPLMQLPAQVLEQSPMMYTFEDSDPQHVECSPGVQTAENTVRNIHLLDQETQKLVLERIHLLEEEVKMKQETVQLHEMITQEREDEAHFLSFIQDDFQRPEKDRQWVFQIEFDVSEEIADANPFLYAKRVLEGNKNVEITYKQLSPEHVPLFDEAKAREVAEVLGSMALRAVQSKEELKEALSHPERHIPMRWVLTWKPIQPPEPPPPDGSCSDKDPMTASETSQARALLMKAQWRSLQSAPQYAARIGIASSTLSDGKLANLREANSIIRDMRKTAKEDLVFHNFNFGRTNRLKYTDLVFLHWGDAGHNNRPTGGSTGGFVSGISSPEILKGNETPVTLIDWRSWKLRRPARGTNCSEAQGIAEAEDKGWRTRLMFAILYGHTLRLGKADTLTSMFTSLLIMDSRGCYDLLVSNESLAMSMSDSKAAIDLLHVQKGIQDGTNCFATWVPSDLNLANSLTKASTDAYREMKLFHTNKSWIVKFNEEFISARKMQRLRTQKKKEEQKQGLHFADMPEDPPEFLVPSLEDFLKKGSPEVLLQLIESKRDECAALFKRMQTSPDQAVAKAEAKVKAASKRKNQEAAFDQAKVRTEAAQSVRDAKKSLAQLSKDLVLELVKKIECEGMLKDAICTGSDRPTFDASIFASLFPNYAVESVLTHPTDFGFPARRTRLYTLLVRDDFKLLRGMDDLHRLYISPGMDCSAFRAAEEQEAKKTVHSAWLDLLPVAAGVHLQSALKLEKVRAALARSPAIAMREVAINLSQNPLCQEHFGSVAPVVLASSTCIWGVLQGRPYTAKEMLEMQGIPIHTDALEAAQISRPFFDPGVVSVAAQKRLAGNSFQQGCMSAFLCFALAFVMPAKEWDENKIPVAIRPRLASNARVWCLGSSSEAEDGGSEEE</sequence>
<proteinExistence type="predicted"/>
<name>A0ABP0N1W1_9DINO</name>
<evidence type="ECO:0000313" key="2">
    <source>
        <dbReference type="EMBL" id="CAK9056929.1"/>
    </source>
</evidence>
<feature type="region of interest" description="Disordered" evidence="1">
    <location>
        <begin position="214"/>
        <end position="268"/>
    </location>
</feature>
<accession>A0ABP0N1W1</accession>
<dbReference type="InterPro" id="IPR012337">
    <property type="entry name" value="RNaseH-like_sf"/>
</dbReference>
<evidence type="ECO:0000256" key="1">
    <source>
        <dbReference type="SAM" id="MobiDB-lite"/>
    </source>
</evidence>
<feature type="region of interest" description="Disordered" evidence="1">
    <location>
        <begin position="365"/>
        <end position="433"/>
    </location>
</feature>
<feature type="region of interest" description="Disordered" evidence="1">
    <location>
        <begin position="861"/>
        <end position="931"/>
    </location>
</feature>
<feature type="compositionally biased region" description="Basic and acidic residues" evidence="1">
    <location>
        <begin position="867"/>
        <end position="879"/>
    </location>
</feature>
<feature type="region of interest" description="Disordered" evidence="1">
    <location>
        <begin position="742"/>
        <end position="818"/>
    </location>
</feature>
<comment type="caution">
    <text evidence="2">The sequence shown here is derived from an EMBL/GenBank/DDBJ whole genome shotgun (WGS) entry which is preliminary data.</text>
</comment>
<protein>
    <recommendedName>
        <fullName evidence="4">Integrase catalytic domain-containing protein</fullName>
    </recommendedName>
</protein>
<evidence type="ECO:0000313" key="3">
    <source>
        <dbReference type="Proteomes" id="UP001642484"/>
    </source>
</evidence>
<dbReference type="Gene3D" id="3.30.420.10">
    <property type="entry name" value="Ribonuclease H-like superfamily/Ribonuclease H"/>
    <property type="match status" value="1"/>
</dbReference>
<feature type="compositionally biased region" description="Low complexity" evidence="1">
    <location>
        <begin position="378"/>
        <end position="393"/>
    </location>
</feature>
<feature type="region of interest" description="Disordered" evidence="1">
    <location>
        <begin position="637"/>
        <end position="656"/>
    </location>
</feature>
<evidence type="ECO:0008006" key="4">
    <source>
        <dbReference type="Google" id="ProtNLM"/>
    </source>
</evidence>
<feature type="compositionally biased region" description="Basic and acidic residues" evidence="1">
    <location>
        <begin position="643"/>
        <end position="653"/>
    </location>
</feature>
<feature type="region of interest" description="Disordered" evidence="1">
    <location>
        <begin position="1223"/>
        <end position="1276"/>
    </location>
</feature>
<keyword evidence="3" id="KW-1185">Reference proteome</keyword>
<feature type="compositionally biased region" description="Pro residues" evidence="1">
    <location>
        <begin position="1829"/>
        <end position="1838"/>
    </location>
</feature>
<dbReference type="InterPro" id="IPR036397">
    <property type="entry name" value="RNaseH_sf"/>
</dbReference>
<dbReference type="SUPFAM" id="SSF53098">
    <property type="entry name" value="Ribonuclease H-like"/>
    <property type="match status" value="1"/>
</dbReference>
<dbReference type="EMBL" id="CAXAMN010021001">
    <property type="protein sequence ID" value="CAK9056929.1"/>
    <property type="molecule type" value="Genomic_DNA"/>
</dbReference>
<feature type="compositionally biased region" description="Basic and acidic residues" evidence="1">
    <location>
        <begin position="1228"/>
        <end position="1238"/>
    </location>
</feature>
<feature type="compositionally biased region" description="Basic and acidic residues" evidence="1">
    <location>
        <begin position="916"/>
        <end position="929"/>
    </location>
</feature>
<feature type="region of interest" description="Disordered" evidence="1">
    <location>
        <begin position="1827"/>
        <end position="1852"/>
    </location>
</feature>
<feature type="compositionally biased region" description="Basic and acidic residues" evidence="1">
    <location>
        <begin position="365"/>
        <end position="377"/>
    </location>
</feature>